<feature type="transmembrane region" description="Helical" evidence="8">
    <location>
        <begin position="305"/>
        <end position="325"/>
    </location>
</feature>
<dbReference type="InterPro" id="IPR002528">
    <property type="entry name" value="MATE_fam"/>
</dbReference>
<evidence type="ECO:0000313" key="10">
    <source>
        <dbReference type="Proteomes" id="UP000029567"/>
    </source>
</evidence>
<accession>A0A0E3BJ74</accession>
<dbReference type="InterPro" id="IPR052031">
    <property type="entry name" value="Membrane_Transporter-Flippase"/>
</dbReference>
<dbReference type="RefSeq" id="WP_052088120.1">
    <property type="nucleotide sequence ID" value="NZ_AWTN01000046.1"/>
</dbReference>
<feature type="transmembrane region" description="Helical" evidence="8">
    <location>
        <begin position="77"/>
        <end position="99"/>
    </location>
</feature>
<feature type="transmembrane region" description="Helical" evidence="8">
    <location>
        <begin position="440"/>
        <end position="460"/>
    </location>
</feature>
<feature type="transmembrane region" description="Helical" evidence="8">
    <location>
        <begin position="386"/>
        <end position="403"/>
    </location>
</feature>
<proteinExistence type="predicted"/>
<evidence type="ECO:0000256" key="4">
    <source>
        <dbReference type="ARBA" id="ARBA00022692"/>
    </source>
</evidence>
<comment type="subcellular location">
    <subcellularLocation>
        <location evidence="1">Cell membrane</location>
        <topology evidence="1">Multi-pass membrane protein</topology>
    </subcellularLocation>
</comment>
<feature type="region of interest" description="Disordered" evidence="7">
    <location>
        <begin position="1"/>
        <end position="25"/>
    </location>
</feature>
<keyword evidence="2" id="KW-0813">Transport</keyword>
<evidence type="ECO:0000256" key="2">
    <source>
        <dbReference type="ARBA" id="ARBA00022448"/>
    </source>
</evidence>
<dbReference type="CDD" id="cd13138">
    <property type="entry name" value="MATE_yoeA_like"/>
    <property type="match status" value="1"/>
</dbReference>
<feature type="transmembrane region" description="Helical" evidence="8">
    <location>
        <begin position="111"/>
        <end position="133"/>
    </location>
</feature>
<evidence type="ECO:0000256" key="7">
    <source>
        <dbReference type="SAM" id="MobiDB-lite"/>
    </source>
</evidence>
<gene>
    <name evidence="9" type="ORF">P245_05720</name>
</gene>
<dbReference type="AlphaFoldDB" id="A0A0E3BJ74"/>
<feature type="transmembrane region" description="Helical" evidence="8">
    <location>
        <begin position="185"/>
        <end position="206"/>
    </location>
</feature>
<dbReference type="EMBL" id="AWTN01000046">
    <property type="protein sequence ID" value="KGG96459.1"/>
    <property type="molecule type" value="Genomic_DNA"/>
</dbReference>
<feature type="compositionally biased region" description="Low complexity" evidence="7">
    <location>
        <begin position="533"/>
        <end position="546"/>
    </location>
</feature>
<name>A0A0E3BJ74_9BURK</name>
<evidence type="ECO:0000256" key="5">
    <source>
        <dbReference type="ARBA" id="ARBA00022989"/>
    </source>
</evidence>
<dbReference type="Proteomes" id="UP000029567">
    <property type="component" value="Unassembled WGS sequence"/>
</dbReference>
<evidence type="ECO:0000256" key="6">
    <source>
        <dbReference type="ARBA" id="ARBA00023136"/>
    </source>
</evidence>
<keyword evidence="6 8" id="KW-0472">Membrane</keyword>
<organism evidence="9 10">
    <name type="scientific">Comamonas thiooxydans</name>
    <dbReference type="NCBI Taxonomy" id="363952"/>
    <lineage>
        <taxon>Bacteria</taxon>
        <taxon>Pseudomonadati</taxon>
        <taxon>Pseudomonadota</taxon>
        <taxon>Betaproteobacteria</taxon>
        <taxon>Burkholderiales</taxon>
        <taxon>Comamonadaceae</taxon>
        <taxon>Comamonas</taxon>
    </lineage>
</organism>
<feature type="transmembrane region" description="Helical" evidence="8">
    <location>
        <begin position="410"/>
        <end position="428"/>
    </location>
</feature>
<dbReference type="GO" id="GO:0015297">
    <property type="term" value="F:antiporter activity"/>
    <property type="evidence" value="ECO:0007669"/>
    <property type="project" value="InterPro"/>
</dbReference>
<evidence type="ECO:0000313" key="9">
    <source>
        <dbReference type="EMBL" id="KGG96459.1"/>
    </source>
</evidence>
<reference evidence="9 10" key="1">
    <citation type="submission" date="2013-09" db="EMBL/GenBank/DDBJ databases">
        <title>High correlation between genotypes and phenotypes of environmental bacteria Comamonas testosteroni strains.</title>
        <authorList>
            <person name="Liu L."/>
            <person name="Zhu W."/>
            <person name="Xia X."/>
            <person name="Xu B."/>
            <person name="Luo M."/>
            <person name="Wang G."/>
        </authorList>
    </citation>
    <scope>NUCLEOTIDE SEQUENCE [LARGE SCALE GENOMIC DNA]</scope>
    <source>
        <strain evidence="9 10">JL14</strain>
    </source>
</reference>
<dbReference type="NCBIfam" id="TIGR00797">
    <property type="entry name" value="matE"/>
    <property type="match status" value="1"/>
</dbReference>
<feature type="transmembrane region" description="Helical" evidence="8">
    <location>
        <begin position="153"/>
        <end position="173"/>
    </location>
</feature>
<feature type="compositionally biased region" description="Polar residues" evidence="7">
    <location>
        <begin position="8"/>
        <end position="25"/>
    </location>
</feature>
<feature type="transmembrane region" description="Helical" evidence="8">
    <location>
        <begin position="218"/>
        <end position="238"/>
    </location>
</feature>
<comment type="caution">
    <text evidence="9">The sequence shown here is derived from an EMBL/GenBank/DDBJ whole genome shotgun (WGS) entry which is preliminary data.</text>
</comment>
<evidence type="ECO:0000256" key="8">
    <source>
        <dbReference type="SAM" id="Phobius"/>
    </source>
</evidence>
<dbReference type="PANTHER" id="PTHR43549">
    <property type="entry name" value="MULTIDRUG RESISTANCE PROTEIN YPNP-RELATED"/>
    <property type="match status" value="1"/>
</dbReference>
<keyword evidence="3" id="KW-1003">Cell membrane</keyword>
<feature type="transmembrane region" description="Helical" evidence="8">
    <location>
        <begin position="345"/>
        <end position="366"/>
    </location>
</feature>
<protein>
    <submittedName>
        <fullName evidence="9">Multidrug transporter MatE</fullName>
    </submittedName>
</protein>
<feature type="region of interest" description="Disordered" evidence="7">
    <location>
        <begin position="518"/>
        <end position="546"/>
    </location>
</feature>
<dbReference type="Pfam" id="PF01554">
    <property type="entry name" value="MatE"/>
    <property type="match status" value="2"/>
</dbReference>
<feature type="transmembrane region" description="Helical" evidence="8">
    <location>
        <begin position="28"/>
        <end position="47"/>
    </location>
</feature>
<dbReference type="PANTHER" id="PTHR43549:SF3">
    <property type="entry name" value="MULTIDRUG RESISTANCE PROTEIN YPNP-RELATED"/>
    <property type="match status" value="1"/>
</dbReference>
<evidence type="ECO:0000256" key="1">
    <source>
        <dbReference type="ARBA" id="ARBA00004651"/>
    </source>
</evidence>
<keyword evidence="5 8" id="KW-1133">Transmembrane helix</keyword>
<dbReference type="GO" id="GO:0005886">
    <property type="term" value="C:plasma membrane"/>
    <property type="evidence" value="ECO:0007669"/>
    <property type="project" value="UniProtKB-SubCell"/>
</dbReference>
<sequence length="546" mass="57896">MPEASASAPRQSARTANSKPQTRDLTQGPIASTLLVFALPILAGNVLQSLNGSVNAIWVGGHLGEAALTATANANNVMFALIGAVFGISMATNILIAQSMGSKNIAQAKRVLGTSATFFGVVSLLIALLGWPLSRHLMLWMSTPEAALPLAEAYLKVIFLAIPLLFMFSFVTAALRGAGDTRTPFWFLLVVVALDMALNPLLIFGWGRVPRMGIQGSAVATLIANAVSFFALLGWLRLRRHPLWIGRRQLGLFKPDLTIVRTLVVKGLPMGVQIVMISLAMIAMISMVNEHGVQTASAYSAALQLWTYVQMPAMAIGAACSSMAAQNVGAGLWQRVSATANAGMLGNLLMTGSLIVLIVLLDRHVLGWFLPSGSPSLEVARHLNHIAIGSFLFFGVTFVLAGVVRSTGAVMAPVLILAIAMWGIRVPVARWLQPVMGVDAIWWSFPISSVCSMLMMLAYYRWGHWRQAHMLPAAAQAPAQPARTKAQAQTAEELQAQAPVDSDALMASAEPCKRIAIPAEVGGQPPSSVANLAAEAGSASREASPG</sequence>
<evidence type="ECO:0000256" key="3">
    <source>
        <dbReference type="ARBA" id="ARBA00022475"/>
    </source>
</evidence>
<keyword evidence="4 8" id="KW-0812">Transmembrane</keyword>
<feature type="transmembrane region" description="Helical" evidence="8">
    <location>
        <begin position="259"/>
        <end position="285"/>
    </location>
</feature>
<dbReference type="GO" id="GO:0042910">
    <property type="term" value="F:xenobiotic transmembrane transporter activity"/>
    <property type="evidence" value="ECO:0007669"/>
    <property type="project" value="InterPro"/>
</dbReference>